<reference evidence="1" key="1">
    <citation type="submission" date="2018-11" db="EMBL/GenBank/DDBJ databases">
        <authorList>
            <consortium name="Pathogen Informatics"/>
        </authorList>
    </citation>
    <scope>NUCLEOTIDE SEQUENCE</scope>
</reference>
<keyword evidence="2" id="KW-1185">Reference proteome</keyword>
<dbReference type="Proteomes" id="UP000784294">
    <property type="component" value="Unassembled WGS sequence"/>
</dbReference>
<dbReference type="EMBL" id="CAAALY010002077">
    <property type="protein sequence ID" value="VEL07606.1"/>
    <property type="molecule type" value="Genomic_DNA"/>
</dbReference>
<proteinExistence type="predicted"/>
<gene>
    <name evidence="1" type="ORF">PXEA_LOCUS1046</name>
</gene>
<evidence type="ECO:0000313" key="1">
    <source>
        <dbReference type="EMBL" id="VEL07606.1"/>
    </source>
</evidence>
<evidence type="ECO:0000313" key="2">
    <source>
        <dbReference type="Proteomes" id="UP000784294"/>
    </source>
</evidence>
<dbReference type="AlphaFoldDB" id="A0A3S4ZYS8"/>
<organism evidence="1 2">
    <name type="scientific">Protopolystoma xenopodis</name>
    <dbReference type="NCBI Taxonomy" id="117903"/>
    <lineage>
        <taxon>Eukaryota</taxon>
        <taxon>Metazoa</taxon>
        <taxon>Spiralia</taxon>
        <taxon>Lophotrochozoa</taxon>
        <taxon>Platyhelminthes</taxon>
        <taxon>Monogenea</taxon>
        <taxon>Polyopisthocotylea</taxon>
        <taxon>Polystomatidea</taxon>
        <taxon>Polystomatidae</taxon>
        <taxon>Protopolystoma</taxon>
    </lineage>
</organism>
<comment type="caution">
    <text evidence="1">The sequence shown here is derived from an EMBL/GenBank/DDBJ whole genome shotgun (WGS) entry which is preliminary data.</text>
</comment>
<accession>A0A3S4ZYS8</accession>
<sequence length="296" mass="31506">MLFYVCLGTSPFLDSAYQPGVMVTLPANCWPGVAGHHLLIWRPCHSNANVLHTETDSLSGSLSGPGPWLACMPCDSDSNGHLYVFLNDRPLCIRQFRSIDGSGKEEHGDGLSSSNTEFLAPGDTLRLGHGPRLRLLSGSSAAAVALAFSNRLQSSILGCGTRRSLGPAKTGMPINPTSAPVSVSHCLNLREIPSASPSALISSPNNGDCLHGNLHLPPPILVGSQLPGMAAASRLMANSCYQTPAGPLASPMPNNNTNWQSETGGRQHLCQRQPQSLFQQQIVQPQLVRLIFQGLF</sequence>
<protein>
    <submittedName>
        <fullName evidence="1">Uncharacterized protein</fullName>
    </submittedName>
</protein>
<name>A0A3S4ZYS8_9PLAT</name>